<comment type="caution">
    <text evidence="1">The sequence shown here is derived from an EMBL/GenBank/DDBJ whole genome shotgun (WGS) entry which is preliminary data.</text>
</comment>
<protein>
    <submittedName>
        <fullName evidence="1">Uncharacterized protein</fullName>
    </submittedName>
</protein>
<evidence type="ECO:0000313" key="2">
    <source>
        <dbReference type="Proteomes" id="UP000554482"/>
    </source>
</evidence>
<evidence type="ECO:0000313" key="1">
    <source>
        <dbReference type="EMBL" id="KAF5186368.1"/>
    </source>
</evidence>
<keyword evidence="2" id="KW-1185">Reference proteome</keyword>
<dbReference type="EMBL" id="JABWDY010029386">
    <property type="protein sequence ID" value="KAF5186368.1"/>
    <property type="molecule type" value="Genomic_DNA"/>
</dbReference>
<proteinExistence type="predicted"/>
<accession>A0A7J6VP80</accession>
<organism evidence="1 2">
    <name type="scientific">Thalictrum thalictroides</name>
    <name type="common">Rue-anemone</name>
    <name type="synonym">Anemone thalictroides</name>
    <dbReference type="NCBI Taxonomy" id="46969"/>
    <lineage>
        <taxon>Eukaryota</taxon>
        <taxon>Viridiplantae</taxon>
        <taxon>Streptophyta</taxon>
        <taxon>Embryophyta</taxon>
        <taxon>Tracheophyta</taxon>
        <taxon>Spermatophyta</taxon>
        <taxon>Magnoliopsida</taxon>
        <taxon>Ranunculales</taxon>
        <taxon>Ranunculaceae</taxon>
        <taxon>Thalictroideae</taxon>
        <taxon>Thalictrum</taxon>
    </lineage>
</organism>
<reference evidence="1 2" key="1">
    <citation type="submission" date="2020-06" db="EMBL/GenBank/DDBJ databases">
        <title>Transcriptomic and genomic resources for Thalictrum thalictroides and T. hernandezii: Facilitating candidate gene discovery in an emerging model plant lineage.</title>
        <authorList>
            <person name="Arias T."/>
            <person name="Riano-Pachon D.M."/>
            <person name="Di Stilio V.S."/>
        </authorList>
    </citation>
    <scope>NUCLEOTIDE SEQUENCE [LARGE SCALE GENOMIC DNA]</scope>
    <source>
        <strain evidence="2">cv. WT478/WT964</strain>
        <tissue evidence="1">Leaves</tissue>
    </source>
</reference>
<dbReference type="AlphaFoldDB" id="A0A7J6VP80"/>
<dbReference type="Proteomes" id="UP000554482">
    <property type="component" value="Unassembled WGS sequence"/>
</dbReference>
<name>A0A7J6VP80_THATH</name>
<gene>
    <name evidence="1" type="ORF">FRX31_024043</name>
</gene>
<sequence>MAEQIGVQNDDATETIEAMFQRLCRDGGMEMYHGESDEVAPMDDLTQLLKQFEGIREVSDVDQPYLLECKRTWERRNVPVYSRAEKKT</sequence>